<dbReference type="Proteomes" id="UP001160483">
    <property type="component" value="Unassembled WGS sequence"/>
</dbReference>
<protein>
    <submittedName>
        <fullName evidence="2">Uncharacterized protein</fullName>
    </submittedName>
</protein>
<gene>
    <name evidence="3" type="ORF">PBS001_LOCUS7445</name>
    <name evidence="2" type="ORF">PBS003_LOCUS9269</name>
</gene>
<accession>A0AAU9LIL7</accession>
<dbReference type="Proteomes" id="UP001158986">
    <property type="component" value="Unassembled WGS sequence"/>
</dbReference>
<feature type="compositionally biased region" description="Acidic residues" evidence="1">
    <location>
        <begin position="118"/>
        <end position="142"/>
    </location>
</feature>
<dbReference type="EMBL" id="CAKKTJ010000335">
    <property type="protein sequence ID" value="CAH0482687.1"/>
    <property type="molecule type" value="Genomic_DNA"/>
</dbReference>
<evidence type="ECO:0000313" key="4">
    <source>
        <dbReference type="Proteomes" id="UP001158986"/>
    </source>
</evidence>
<evidence type="ECO:0000256" key="1">
    <source>
        <dbReference type="SAM" id="MobiDB-lite"/>
    </source>
</evidence>
<dbReference type="GO" id="GO:0045271">
    <property type="term" value="C:respiratory chain complex I"/>
    <property type="evidence" value="ECO:0007669"/>
    <property type="project" value="InterPro"/>
</dbReference>
<dbReference type="PANTHER" id="PTHR36987">
    <property type="entry name" value="NADH DEHYDROGENASE [UBIQUINONE] 1 BETA SUBCOMPLEX SUBUNIT 2-LIKE"/>
    <property type="match status" value="1"/>
</dbReference>
<dbReference type="AlphaFoldDB" id="A0AAU9LIL7"/>
<evidence type="ECO:0000313" key="3">
    <source>
        <dbReference type="EMBL" id="CAH0520984.1"/>
    </source>
</evidence>
<evidence type="ECO:0000313" key="2">
    <source>
        <dbReference type="EMBL" id="CAH0482687.1"/>
    </source>
</evidence>
<proteinExistence type="predicted"/>
<dbReference type="InterPro" id="IPR044980">
    <property type="entry name" value="NDUFB2_plant/fungi"/>
</dbReference>
<reference evidence="2 4" key="1">
    <citation type="submission" date="2021-11" db="EMBL/GenBank/DDBJ databases">
        <authorList>
            <person name="Islam A."/>
            <person name="Islam S."/>
            <person name="Flora M.S."/>
            <person name="Rahman M."/>
            <person name="Ziaur R.M."/>
            <person name="Epstein J.H."/>
            <person name="Hassan M."/>
            <person name="Klassen M."/>
            <person name="Woodard K."/>
            <person name="Webb A."/>
            <person name="Webby R.J."/>
            <person name="El Zowalaty M.E."/>
        </authorList>
    </citation>
    <scope>NUCLEOTIDE SEQUENCE</scope>
    <source>
        <strain evidence="3">Pbs1</strain>
        <strain evidence="2">Pbs3</strain>
    </source>
</reference>
<keyword evidence="4" id="KW-1185">Reference proteome</keyword>
<comment type="caution">
    <text evidence="2">The sequence shown here is derived from an EMBL/GenBank/DDBJ whole genome shotgun (WGS) entry which is preliminary data.</text>
</comment>
<evidence type="ECO:0000313" key="5">
    <source>
        <dbReference type="Proteomes" id="UP001160483"/>
    </source>
</evidence>
<sequence length="142" mass="16079">MRAASFFARRMAVSASARRTMASLHGSHSHSYPHGMHFHVSPVHKNLALAYGTMLWLWVFWRAKQDGLAVLGFEHPWEHGHHDEAHSETTNSGNYLLVDGKIKYERSEIGTMPMPVESEGDEESDELVDGDVLDDLFDEDDE</sequence>
<dbReference type="PANTHER" id="PTHR36987:SF1">
    <property type="entry name" value="NADH DEHYDROGENASE [UBIQUINONE] 1 BETA SUBCOMPLEX SUBUNIT 2"/>
    <property type="match status" value="1"/>
</dbReference>
<name>A0AAU9LIL7_9STRA</name>
<organism evidence="2 5">
    <name type="scientific">Peronospora belbahrii</name>
    <dbReference type="NCBI Taxonomy" id="622444"/>
    <lineage>
        <taxon>Eukaryota</taxon>
        <taxon>Sar</taxon>
        <taxon>Stramenopiles</taxon>
        <taxon>Oomycota</taxon>
        <taxon>Peronosporomycetes</taxon>
        <taxon>Peronosporales</taxon>
        <taxon>Peronosporaceae</taxon>
        <taxon>Peronospora</taxon>
    </lineage>
</organism>
<dbReference type="GO" id="GO:0005743">
    <property type="term" value="C:mitochondrial inner membrane"/>
    <property type="evidence" value="ECO:0007669"/>
    <property type="project" value="InterPro"/>
</dbReference>
<feature type="region of interest" description="Disordered" evidence="1">
    <location>
        <begin position="111"/>
        <end position="142"/>
    </location>
</feature>
<dbReference type="EMBL" id="CAKLCB010000373">
    <property type="protein sequence ID" value="CAH0520984.1"/>
    <property type="molecule type" value="Genomic_DNA"/>
</dbReference>